<accession>A0A127ZET7</accession>
<feature type="compositionally biased region" description="Polar residues" evidence="1">
    <location>
        <begin position="128"/>
        <end position="141"/>
    </location>
</feature>
<dbReference type="EMBL" id="LK056676">
    <property type="protein sequence ID" value="CDU24566.1"/>
    <property type="molecule type" value="Genomic_DNA"/>
</dbReference>
<dbReference type="AlphaFoldDB" id="A0A127ZET7"/>
<name>A0A127ZET7_9BASI</name>
<evidence type="ECO:0000313" key="2">
    <source>
        <dbReference type="EMBL" id="CDU24566.1"/>
    </source>
</evidence>
<feature type="region of interest" description="Disordered" evidence="1">
    <location>
        <begin position="99"/>
        <end position="141"/>
    </location>
</feature>
<sequence>MQNETTPVSEEHDSSTEEPVTATSNVDAPGVEALRRSDRLISSSSLLEDVVIDSDDSTEFIDRTYAPSKQKKRGRRNTDSEDERLDFELLADAATEIAEATNADRQPQTAASASPGAPSSTLDINGANAASENHSTPTQLNVRKRAKQITEDEPLAPAPCDLIAKGCITNGSPFLRSHIQNGKLMHMMRDGSSAPLSKIDGSKHLTACPIQNDSAQVRKLARNSVELVCKYVVGDLDFYPPMNPGRTETNLISRQQQDWLEDHKTELLASRRVPSQVQLIADKFSTEMGIERFHAAIFWDRFKGDGIFEGVTTKIRGKKLSEAEYKVAYSAVLATFDLLREWPDYLHPDLKFSVQEMRLAEWVSLICVAITDEFDCIIRPKNLLERLREALIALKPKLDPKVVEILADWRRKPNTEFHKKERGAGGCRPKIGGIAFDLITLDCFPQPAPGGITATTSKISVDQASNKTTTITSTHSVKVSEYLSQPGWQPFIPPQHEVHKVEDPSSPNKIAIASSVLQAGDKFVAANCILLQGKRLNVSPLAPIHANFDFVNAMTPRSPLASTIFQQVYVLSALFRDDSKGNVEVAFVFPEPAHTYVALSTQPVWQSGLAMADVRKLDFAETEGIRNPLSVLKGACRTVNCNASYIMQRGFGSAMLPAAPYSALLIADTDEHRFFRLTYFSPVDAAFMIGHRVPFFANIAEGYPYPNAAMSQPLTPLHTPHFPPHCTECGAIGHESDACTHAQHDTGTGKGKVLACKACQKAGTSETCNVSPCKILREYKLNSDAMVKAVIEDKAKTFIYSAAATVLREQLYRYS</sequence>
<reference evidence="2" key="1">
    <citation type="submission" date="2014-06" db="EMBL/GenBank/DDBJ databases">
        <authorList>
            <person name="Ju J."/>
            <person name="Zhang J."/>
        </authorList>
    </citation>
    <scope>NUCLEOTIDE SEQUENCE</scope>
    <source>
        <strain evidence="2">SscI8</strain>
    </source>
</reference>
<organism evidence="2">
    <name type="scientific">Sporisorium scitamineum</name>
    <dbReference type="NCBI Taxonomy" id="49012"/>
    <lineage>
        <taxon>Eukaryota</taxon>
        <taxon>Fungi</taxon>
        <taxon>Dikarya</taxon>
        <taxon>Basidiomycota</taxon>
        <taxon>Ustilaginomycotina</taxon>
        <taxon>Ustilaginomycetes</taxon>
        <taxon>Ustilaginales</taxon>
        <taxon>Ustilaginaceae</taxon>
        <taxon>Sporisorium</taxon>
    </lineage>
</organism>
<gene>
    <name evidence="2" type="ORF">SPSC_04067</name>
</gene>
<evidence type="ECO:0000256" key="1">
    <source>
        <dbReference type="SAM" id="MobiDB-lite"/>
    </source>
</evidence>
<proteinExistence type="predicted"/>
<feature type="region of interest" description="Disordered" evidence="1">
    <location>
        <begin position="1"/>
        <end position="85"/>
    </location>
</feature>
<protein>
    <submittedName>
        <fullName evidence="2">Uncharacterized protein</fullName>
    </submittedName>
</protein>
<feature type="compositionally biased region" description="Low complexity" evidence="1">
    <location>
        <begin position="110"/>
        <end position="120"/>
    </location>
</feature>
<feature type="compositionally biased region" description="Polar residues" evidence="1">
    <location>
        <begin position="17"/>
        <end position="26"/>
    </location>
</feature>
<feature type="compositionally biased region" description="Acidic residues" evidence="1">
    <location>
        <begin position="50"/>
        <end position="59"/>
    </location>
</feature>